<reference evidence="2 3" key="1">
    <citation type="submission" date="2017-03" db="EMBL/GenBank/DDBJ databases">
        <title>Whole genome sequences of fourteen strains of Bradyrhizobium canariense and one strain of Bradyrhizobium japonicum isolated from Lupinus (Papilionoideae: Genisteae) species in Algeria.</title>
        <authorList>
            <person name="Crovadore J."/>
            <person name="Chekireb D."/>
            <person name="Brachmann A."/>
            <person name="Chablais R."/>
            <person name="Cochard B."/>
            <person name="Lefort F."/>
        </authorList>
    </citation>
    <scope>NUCLEOTIDE SEQUENCE [LARGE SCALE GENOMIC DNA]</scope>
    <source>
        <strain evidence="2 3">UBMA195</strain>
    </source>
</reference>
<dbReference type="AlphaFoldDB" id="A0A1X3GR15"/>
<evidence type="ECO:0000313" key="2">
    <source>
        <dbReference type="EMBL" id="OSJ16440.1"/>
    </source>
</evidence>
<proteinExistence type="predicted"/>
<protein>
    <submittedName>
        <fullName evidence="2">Uncharacterized protein</fullName>
    </submittedName>
</protein>
<keyword evidence="1" id="KW-0732">Signal</keyword>
<evidence type="ECO:0000313" key="3">
    <source>
        <dbReference type="Proteomes" id="UP000193553"/>
    </source>
</evidence>
<dbReference type="EMBL" id="NAFI01000149">
    <property type="protein sequence ID" value="OSJ16440.1"/>
    <property type="molecule type" value="Genomic_DNA"/>
</dbReference>
<accession>A0A1X3GR15</accession>
<dbReference type="OrthoDB" id="8139212at2"/>
<gene>
    <name evidence="2" type="ORF">BSZ18_05970</name>
</gene>
<comment type="caution">
    <text evidence="2">The sequence shown here is derived from an EMBL/GenBank/DDBJ whole genome shotgun (WGS) entry which is preliminary data.</text>
</comment>
<dbReference type="RefSeq" id="WP_018457527.1">
    <property type="nucleotide sequence ID" value="NZ_JAFBBN010000001.1"/>
</dbReference>
<feature type="signal peptide" evidence="1">
    <location>
        <begin position="1"/>
        <end position="34"/>
    </location>
</feature>
<name>A0A1X3GR15_9BRAD</name>
<evidence type="ECO:0000256" key="1">
    <source>
        <dbReference type="SAM" id="SignalP"/>
    </source>
</evidence>
<dbReference type="Proteomes" id="UP000193553">
    <property type="component" value="Unassembled WGS sequence"/>
</dbReference>
<feature type="chain" id="PRO_5011183223" evidence="1">
    <location>
        <begin position="35"/>
        <end position="131"/>
    </location>
</feature>
<organism evidence="2 3">
    <name type="scientific">Bradyrhizobium canariense</name>
    <dbReference type="NCBI Taxonomy" id="255045"/>
    <lineage>
        <taxon>Bacteria</taxon>
        <taxon>Pseudomonadati</taxon>
        <taxon>Pseudomonadota</taxon>
        <taxon>Alphaproteobacteria</taxon>
        <taxon>Hyphomicrobiales</taxon>
        <taxon>Nitrobacteraceae</taxon>
        <taxon>Bradyrhizobium</taxon>
    </lineage>
</organism>
<sequence>MVIPQAAVYRPSMSRFLCLSVAIVLSLLPAVAPAASIQKRPKQAWHGYGFLPGYRQPLSNSIPLYKQKEAMRRMSPSDRRHWYIDPVPQYYGWDGEWRYFGRPGFGGGRYNGGSFGPCWTRTPIGAVWNCG</sequence>